<feature type="coiled-coil region" evidence="1">
    <location>
        <begin position="157"/>
        <end position="217"/>
    </location>
</feature>
<comment type="caution">
    <text evidence="2">The sequence shown here is derived from an EMBL/GenBank/DDBJ whole genome shotgun (WGS) entry which is preliminary data.</text>
</comment>
<feature type="coiled-coil region" evidence="1">
    <location>
        <begin position="77"/>
        <end position="108"/>
    </location>
</feature>
<proteinExistence type="predicted"/>
<dbReference type="AlphaFoldDB" id="A0AAD9QAZ1"/>
<accession>A0AAD9QAZ1</accession>
<name>A0AAD9QAZ1_ACRCE</name>
<evidence type="ECO:0000256" key="1">
    <source>
        <dbReference type="SAM" id="Coils"/>
    </source>
</evidence>
<reference evidence="2" key="2">
    <citation type="journal article" date="2023" name="Science">
        <title>Genomic signatures of disease resistance in endangered staghorn corals.</title>
        <authorList>
            <person name="Vollmer S.V."/>
            <person name="Selwyn J.D."/>
            <person name="Despard B.A."/>
            <person name="Roesel C.L."/>
        </authorList>
    </citation>
    <scope>NUCLEOTIDE SEQUENCE</scope>
    <source>
        <strain evidence="2">K2</strain>
    </source>
</reference>
<organism evidence="2 3">
    <name type="scientific">Acropora cervicornis</name>
    <name type="common">Staghorn coral</name>
    <dbReference type="NCBI Taxonomy" id="6130"/>
    <lineage>
        <taxon>Eukaryota</taxon>
        <taxon>Metazoa</taxon>
        <taxon>Cnidaria</taxon>
        <taxon>Anthozoa</taxon>
        <taxon>Hexacorallia</taxon>
        <taxon>Scleractinia</taxon>
        <taxon>Astrocoeniina</taxon>
        <taxon>Acroporidae</taxon>
        <taxon>Acropora</taxon>
    </lineage>
</organism>
<reference evidence="2" key="1">
    <citation type="journal article" date="2023" name="G3 (Bethesda)">
        <title>Whole genome assembly and annotation of the endangered Caribbean coral Acropora cervicornis.</title>
        <authorList>
            <person name="Selwyn J.D."/>
            <person name="Vollmer S.V."/>
        </authorList>
    </citation>
    <scope>NUCLEOTIDE SEQUENCE</scope>
    <source>
        <strain evidence="2">K2</strain>
    </source>
</reference>
<evidence type="ECO:0000313" key="3">
    <source>
        <dbReference type="Proteomes" id="UP001249851"/>
    </source>
</evidence>
<keyword evidence="1" id="KW-0175">Coiled coil</keyword>
<sequence>MDHESLIDPSNKLPTVVCAASMRSSHVSVAPKQGLFTSNTIYTIEEPKNKLSKRAKAKQCRTIHKTLSEIQEESYVLRRENHKLDRALKEATEKTEAFGHQNEELQKELYLLRQNADWGKIIRGKDEEVKKLNGFIRKMSFDKAEALNSKSMAEQTVGKLKSKLRNKSEEVKQAKEMERIQSKERILVETEKLRSERDNAVANLNHLEALVTKLRQERSSFA</sequence>
<protein>
    <submittedName>
        <fullName evidence="2">Uncharacterized protein</fullName>
    </submittedName>
</protein>
<evidence type="ECO:0000313" key="2">
    <source>
        <dbReference type="EMBL" id="KAK2557984.1"/>
    </source>
</evidence>
<dbReference type="Proteomes" id="UP001249851">
    <property type="component" value="Unassembled WGS sequence"/>
</dbReference>
<gene>
    <name evidence="2" type="ORF">P5673_019549</name>
</gene>
<dbReference type="EMBL" id="JARQWQ010000046">
    <property type="protein sequence ID" value="KAK2557984.1"/>
    <property type="molecule type" value="Genomic_DNA"/>
</dbReference>
<keyword evidence="3" id="KW-1185">Reference proteome</keyword>